<feature type="signal peptide" evidence="1">
    <location>
        <begin position="1"/>
        <end position="15"/>
    </location>
</feature>
<protein>
    <recommendedName>
        <fullName evidence="4">Secreted protein</fullName>
    </recommendedName>
</protein>
<evidence type="ECO:0000313" key="2">
    <source>
        <dbReference type="EMBL" id="OWM90708.1"/>
    </source>
</evidence>
<sequence length="56" mass="6154">MLRLLLLGMVLEVAALHDPMETRFMLPCLVEILGPVHETTVLSAYSSGRVVIEGMT</sequence>
<evidence type="ECO:0008006" key="4">
    <source>
        <dbReference type="Google" id="ProtNLM"/>
    </source>
</evidence>
<gene>
    <name evidence="2" type="ORF">CDL15_Pgr021013</name>
</gene>
<dbReference type="EMBL" id="MTKT01000544">
    <property type="protein sequence ID" value="OWM90708.1"/>
    <property type="molecule type" value="Genomic_DNA"/>
</dbReference>
<proteinExistence type="predicted"/>
<comment type="caution">
    <text evidence="2">The sequence shown here is derived from an EMBL/GenBank/DDBJ whole genome shotgun (WGS) entry which is preliminary data.</text>
</comment>
<keyword evidence="1" id="KW-0732">Signal</keyword>
<feature type="chain" id="PRO_5013166140" description="Secreted protein" evidence="1">
    <location>
        <begin position="16"/>
        <end position="56"/>
    </location>
</feature>
<evidence type="ECO:0000256" key="1">
    <source>
        <dbReference type="SAM" id="SignalP"/>
    </source>
</evidence>
<dbReference type="AlphaFoldDB" id="A0A218Y0V6"/>
<reference evidence="3" key="1">
    <citation type="journal article" date="2017" name="Plant J.">
        <title>The pomegranate (Punica granatum L.) genome and the genomics of punicalagin biosynthesis.</title>
        <authorList>
            <person name="Qin G."/>
            <person name="Xu C."/>
            <person name="Ming R."/>
            <person name="Tang H."/>
            <person name="Guyot R."/>
            <person name="Kramer E.M."/>
            <person name="Hu Y."/>
            <person name="Yi X."/>
            <person name="Qi Y."/>
            <person name="Xu X."/>
            <person name="Gao Z."/>
            <person name="Pan H."/>
            <person name="Jian J."/>
            <person name="Tian Y."/>
            <person name="Yue Z."/>
            <person name="Xu Y."/>
        </authorList>
    </citation>
    <scope>NUCLEOTIDE SEQUENCE [LARGE SCALE GENOMIC DNA]</scope>
    <source>
        <strain evidence="3">cv. Dabenzi</strain>
    </source>
</reference>
<accession>A0A218Y0V6</accession>
<organism evidence="2 3">
    <name type="scientific">Punica granatum</name>
    <name type="common">Pomegranate</name>
    <dbReference type="NCBI Taxonomy" id="22663"/>
    <lineage>
        <taxon>Eukaryota</taxon>
        <taxon>Viridiplantae</taxon>
        <taxon>Streptophyta</taxon>
        <taxon>Embryophyta</taxon>
        <taxon>Tracheophyta</taxon>
        <taxon>Spermatophyta</taxon>
        <taxon>Magnoliopsida</taxon>
        <taxon>eudicotyledons</taxon>
        <taxon>Gunneridae</taxon>
        <taxon>Pentapetalae</taxon>
        <taxon>rosids</taxon>
        <taxon>malvids</taxon>
        <taxon>Myrtales</taxon>
        <taxon>Lythraceae</taxon>
        <taxon>Punica</taxon>
    </lineage>
</organism>
<name>A0A218Y0V6_PUNGR</name>
<evidence type="ECO:0000313" key="3">
    <source>
        <dbReference type="Proteomes" id="UP000197138"/>
    </source>
</evidence>
<dbReference type="Proteomes" id="UP000197138">
    <property type="component" value="Unassembled WGS sequence"/>
</dbReference>